<evidence type="ECO:0000256" key="7">
    <source>
        <dbReference type="ARBA" id="ARBA00023235"/>
    </source>
</evidence>
<dbReference type="InterPro" id="IPR013757">
    <property type="entry name" value="Topo_IIA_A_a_sf"/>
</dbReference>
<dbReference type="GO" id="GO:0005694">
    <property type="term" value="C:chromosome"/>
    <property type="evidence" value="ECO:0007669"/>
    <property type="project" value="InterPro"/>
</dbReference>
<dbReference type="InterPro" id="IPR035516">
    <property type="entry name" value="Gyrase/topoIV_suA_C"/>
</dbReference>
<dbReference type="FunFam" id="3.30.1360.40:FF:000002">
    <property type="entry name" value="DNA gyrase subunit A"/>
    <property type="match status" value="1"/>
</dbReference>
<dbReference type="GO" id="GO:0006261">
    <property type="term" value="P:DNA-templated DNA replication"/>
    <property type="evidence" value="ECO:0007669"/>
    <property type="project" value="UniProtKB-UniRule"/>
</dbReference>
<evidence type="ECO:0000313" key="12">
    <source>
        <dbReference type="EMBL" id="MBB6160565.1"/>
    </source>
</evidence>
<dbReference type="Gene3D" id="1.10.268.10">
    <property type="entry name" value="Topoisomerase, domain 3"/>
    <property type="match status" value="1"/>
</dbReference>
<keyword evidence="7 8" id="KW-0413">Isomerase</keyword>
<feature type="compositionally biased region" description="Acidic residues" evidence="10">
    <location>
        <begin position="936"/>
        <end position="945"/>
    </location>
</feature>
<dbReference type="PANTHER" id="PTHR43493">
    <property type="entry name" value="DNA GYRASE/TOPOISOMERASE SUBUNIT A"/>
    <property type="match status" value="1"/>
</dbReference>
<evidence type="ECO:0000256" key="8">
    <source>
        <dbReference type="HAMAP-Rule" id="MF_01897"/>
    </source>
</evidence>
<comment type="catalytic activity">
    <reaction evidence="1 8 9">
        <text>ATP-dependent breakage, passage and rejoining of double-stranded DNA.</text>
        <dbReference type="EC" id="5.6.2.2"/>
    </reaction>
</comment>
<dbReference type="EC" id="5.6.2.2" evidence="8"/>
<dbReference type="HAMAP" id="MF_01897">
    <property type="entry name" value="GyrA"/>
    <property type="match status" value="1"/>
</dbReference>
<dbReference type="RefSeq" id="WP_183989304.1">
    <property type="nucleotide sequence ID" value="NZ_BMHW01000001.1"/>
</dbReference>
<evidence type="ECO:0000256" key="5">
    <source>
        <dbReference type="ARBA" id="ARBA00023029"/>
    </source>
</evidence>
<dbReference type="NCBIfam" id="TIGR01063">
    <property type="entry name" value="gyrA"/>
    <property type="match status" value="1"/>
</dbReference>
<dbReference type="Proteomes" id="UP000547879">
    <property type="component" value="Unassembled WGS sequence"/>
</dbReference>
<dbReference type="GO" id="GO:0006265">
    <property type="term" value="P:DNA topological change"/>
    <property type="evidence" value="ECO:0007669"/>
    <property type="project" value="UniProtKB-UniRule"/>
</dbReference>
<evidence type="ECO:0000256" key="1">
    <source>
        <dbReference type="ARBA" id="ARBA00000185"/>
    </source>
</evidence>
<dbReference type="SMART" id="SM00434">
    <property type="entry name" value="TOP4c"/>
    <property type="match status" value="1"/>
</dbReference>
<feature type="compositionally biased region" description="Acidic residues" evidence="10">
    <location>
        <begin position="909"/>
        <end position="924"/>
    </location>
</feature>
<dbReference type="AlphaFoldDB" id="A0A7W9Y280"/>
<evidence type="ECO:0000256" key="10">
    <source>
        <dbReference type="SAM" id="MobiDB-lite"/>
    </source>
</evidence>
<comment type="function">
    <text evidence="8">A type II topoisomerase that negatively supercoils closed circular double-stranded (ds) DNA in an ATP-dependent manner to modulate DNA topology and maintain chromosomes in an underwound state. Negative supercoiling favors strand separation, and DNA replication, transcription, recombination and repair, all of which involve strand separation. Also able to catalyze the interconversion of other topological isomers of dsDNA rings, including catenanes and knotted rings. Type II topoisomerases break and join 2 DNA strands simultaneously in an ATP-dependent manner.</text>
</comment>
<dbReference type="InterPro" id="IPR050220">
    <property type="entry name" value="Type_II_DNA_Topoisomerases"/>
</dbReference>
<dbReference type="Pfam" id="PF00521">
    <property type="entry name" value="DNA_topoisoIV"/>
    <property type="match status" value="1"/>
</dbReference>
<feature type="region of interest" description="Disordered" evidence="10">
    <location>
        <begin position="900"/>
        <end position="945"/>
    </location>
</feature>
<dbReference type="InterPro" id="IPR013760">
    <property type="entry name" value="Topo_IIA-like_dom_sf"/>
</dbReference>
<dbReference type="GO" id="GO:0009330">
    <property type="term" value="C:DNA topoisomerase type II (double strand cut, ATP-hydrolyzing) complex"/>
    <property type="evidence" value="ECO:0007669"/>
    <property type="project" value="TreeGrafter"/>
</dbReference>
<evidence type="ECO:0000256" key="3">
    <source>
        <dbReference type="ARBA" id="ARBA00022741"/>
    </source>
</evidence>
<feature type="active site" description="O-(5'-phospho-DNA)-tyrosine intermediate" evidence="8 9">
    <location>
        <position position="130"/>
    </location>
</feature>
<comment type="subunit">
    <text evidence="8">Heterotetramer, composed of two GyrA and two GyrB chains. In the heterotetramer, GyrA contains the active site tyrosine that forms a transient covalent intermediate with DNA, while GyrB binds cofactors and catalyzes ATP hydrolysis.</text>
</comment>
<organism evidence="12 13">
    <name type="scientific">Rhizobium wenxiniae</name>
    <dbReference type="NCBI Taxonomy" id="1737357"/>
    <lineage>
        <taxon>Bacteria</taxon>
        <taxon>Pseudomonadati</taxon>
        <taxon>Pseudomonadota</taxon>
        <taxon>Alphaproteobacteria</taxon>
        <taxon>Hyphomicrobiales</taxon>
        <taxon>Rhizobiaceae</taxon>
        <taxon>Rhizobium/Agrobacterium group</taxon>
        <taxon>Rhizobium</taxon>
    </lineage>
</organism>
<dbReference type="FunFam" id="3.90.199.10:FF:000001">
    <property type="entry name" value="DNA gyrase subunit A"/>
    <property type="match status" value="1"/>
</dbReference>
<keyword evidence="5 8" id="KW-0799">Topoisomerase</keyword>
<dbReference type="Gene3D" id="2.120.10.90">
    <property type="entry name" value="DNA gyrase/topoisomerase IV, subunit A, C-terminal"/>
    <property type="match status" value="1"/>
</dbReference>
<dbReference type="SUPFAM" id="SSF56719">
    <property type="entry name" value="Type II DNA topoisomerase"/>
    <property type="match status" value="1"/>
</dbReference>
<dbReference type="InterPro" id="IPR013758">
    <property type="entry name" value="Topo_IIA_A/C_ab"/>
</dbReference>
<dbReference type="SUPFAM" id="SSF101904">
    <property type="entry name" value="GyrA/ParC C-terminal domain-like"/>
    <property type="match status" value="1"/>
</dbReference>
<keyword evidence="4 8" id="KW-0067">ATP-binding</keyword>
<dbReference type="GO" id="GO:0003677">
    <property type="term" value="F:DNA binding"/>
    <property type="evidence" value="ECO:0007669"/>
    <property type="project" value="UniProtKB-UniRule"/>
</dbReference>
<dbReference type="NCBIfam" id="NF004043">
    <property type="entry name" value="PRK05560.1"/>
    <property type="match status" value="1"/>
</dbReference>
<keyword evidence="3 8" id="KW-0547">Nucleotide-binding</keyword>
<dbReference type="GO" id="GO:0005737">
    <property type="term" value="C:cytoplasm"/>
    <property type="evidence" value="ECO:0007669"/>
    <property type="project" value="UniProtKB-SubCell"/>
</dbReference>
<evidence type="ECO:0000259" key="11">
    <source>
        <dbReference type="PROSITE" id="PS52040"/>
    </source>
</evidence>
<feature type="region of interest" description="Disordered" evidence="10">
    <location>
        <begin position="821"/>
        <end position="840"/>
    </location>
</feature>
<dbReference type="Pfam" id="PF03989">
    <property type="entry name" value="DNA_gyraseA_C"/>
    <property type="match status" value="6"/>
</dbReference>
<dbReference type="InterPro" id="IPR005743">
    <property type="entry name" value="GyrA"/>
</dbReference>
<comment type="caution">
    <text evidence="12">The sequence shown here is derived from an EMBL/GenBank/DDBJ whole genome shotgun (WGS) entry which is preliminary data.</text>
</comment>
<dbReference type="InterPro" id="IPR006691">
    <property type="entry name" value="GyrA/parC_rep"/>
</dbReference>
<feature type="short sequence motif" description="GyrA-box" evidence="8">
    <location>
        <begin position="559"/>
        <end position="565"/>
    </location>
</feature>
<dbReference type="GO" id="GO:0034335">
    <property type="term" value="F:DNA negative supercoiling activity"/>
    <property type="evidence" value="ECO:0007669"/>
    <property type="project" value="UniProtKB-ARBA"/>
</dbReference>
<keyword evidence="8" id="KW-0963">Cytoplasm</keyword>
<keyword evidence="13" id="KW-1185">Reference proteome</keyword>
<reference evidence="12 13" key="1">
    <citation type="submission" date="2020-08" db="EMBL/GenBank/DDBJ databases">
        <title>Genomic Encyclopedia of Type Strains, Phase IV (KMG-IV): sequencing the most valuable type-strain genomes for metagenomic binning, comparative biology and taxonomic classification.</title>
        <authorList>
            <person name="Goeker M."/>
        </authorList>
    </citation>
    <scope>NUCLEOTIDE SEQUENCE [LARGE SCALE GENOMIC DNA]</scope>
    <source>
        <strain evidence="12 13">DSM 100734</strain>
    </source>
</reference>
<dbReference type="Gene3D" id="3.90.199.10">
    <property type="entry name" value="Topoisomerase II, domain 5"/>
    <property type="match status" value="1"/>
</dbReference>
<dbReference type="GO" id="GO:0005524">
    <property type="term" value="F:ATP binding"/>
    <property type="evidence" value="ECO:0007669"/>
    <property type="project" value="UniProtKB-UniRule"/>
</dbReference>
<comment type="subcellular location">
    <subcellularLocation>
        <location evidence="8">Cytoplasm</location>
    </subcellularLocation>
</comment>
<dbReference type="PANTHER" id="PTHR43493:SF5">
    <property type="entry name" value="DNA GYRASE SUBUNIT A, CHLOROPLASTIC_MITOCHONDRIAL"/>
    <property type="match status" value="1"/>
</dbReference>
<evidence type="ECO:0000256" key="9">
    <source>
        <dbReference type="PROSITE-ProRule" id="PRU01384"/>
    </source>
</evidence>
<evidence type="ECO:0000256" key="2">
    <source>
        <dbReference type="ARBA" id="ARBA00008263"/>
    </source>
</evidence>
<keyword evidence="6 8" id="KW-0238">DNA-binding</keyword>
<protein>
    <recommendedName>
        <fullName evidence="8">DNA gyrase subunit A</fullName>
        <ecNumber evidence="8">5.6.2.2</ecNumber>
    </recommendedName>
</protein>
<accession>A0A7W9Y280</accession>
<evidence type="ECO:0000313" key="13">
    <source>
        <dbReference type="Proteomes" id="UP000547879"/>
    </source>
</evidence>
<proteinExistence type="inferred from homology"/>
<name>A0A7W9Y280_9HYPH</name>
<feature type="domain" description="Topo IIA-type catalytic" evidence="11">
    <location>
        <begin position="42"/>
        <end position="532"/>
    </location>
</feature>
<dbReference type="EMBL" id="JACHEG010000001">
    <property type="protein sequence ID" value="MBB6160565.1"/>
    <property type="molecule type" value="Genomic_DNA"/>
</dbReference>
<evidence type="ECO:0000256" key="6">
    <source>
        <dbReference type="ARBA" id="ARBA00023125"/>
    </source>
</evidence>
<dbReference type="PROSITE" id="PS52040">
    <property type="entry name" value="TOPO_IIA"/>
    <property type="match status" value="1"/>
</dbReference>
<comment type="similarity">
    <text evidence="2 8">Belongs to the type II topoisomerase GyrA/ParC subunit family.</text>
</comment>
<dbReference type="FunFam" id="1.10.268.10:FF:000001">
    <property type="entry name" value="DNA gyrase subunit A"/>
    <property type="match status" value="1"/>
</dbReference>
<gene>
    <name evidence="8" type="primary">gyrA</name>
    <name evidence="12" type="ORF">HNQ72_000362</name>
</gene>
<dbReference type="InterPro" id="IPR002205">
    <property type="entry name" value="Topo_IIA_dom_A"/>
</dbReference>
<evidence type="ECO:0000256" key="4">
    <source>
        <dbReference type="ARBA" id="ARBA00022840"/>
    </source>
</evidence>
<dbReference type="CDD" id="cd00187">
    <property type="entry name" value="TOP4c"/>
    <property type="match status" value="1"/>
</dbReference>
<dbReference type="NCBIfam" id="NF004044">
    <property type="entry name" value="PRK05561.1"/>
    <property type="match status" value="1"/>
</dbReference>
<sequence length="945" mass="104564">MTEQSTPGGGKLPPGIEPISIMEEMQRSYLDYAMSVIVSRALPDVRDGLKPVHRRILYGMNELGLDWNKKYVKSARVTGDVMGKYHPHGDSAIYDALARMAQDWSLRMPLIDGQGNFGSIDGDPPAAQRYTECRLEKVAHALLDDLDKETVDFRDNYDGTMSEPVVVPAKFPNLLVNGAGGIAVGMATNIPPHNLSEVINGCIALIDNPAIELPEMMDIIPGPDFPTGAMILGKNGIRSAYETGRGSVMMRGLATIEPMRGDREQIIITEVPYQVNKATMIEKMAELVKDKRIEGISDLRDESDRQGYRVVIELKRDANADVILNQLYRYTPLQTSFGCNIVALNGGKPEQLTLLDMLRAFCSFREEVVSRRTKYLLRKARERAHVLVGLAIAVANIDEVIQLIRRAPDPASAREQLMTRRWPAHDVEGLIRLIDDPRHKINEDATYNLSEEQARAILELRLARLTALGRDEIADELNKIGAEISDYLDILSSRVRIQTIVKEELAAVRDEFGTPRRTQIMDAGLDMDDEDLIAREEMVVTVSHLGYIKRVPLNTYRAQRRGGKGRSGMATRDEDFVSRLFVVNTHTPVLFFSSRGIVYKEKVYRLPIGTPQSRGKALINMLPLEAGERITTIMPLPEDEATWENLDVMFATTRGTVRRNKLSDFVQVNRNGKIAMKLEEEGDEILSVETCTAPNHDLAIPGDDVLLTTALGQAIRFPVDEVRVFAGRNSIGVRGINLADGDRIISMTIVNHVDAEPWERAAYLKRSAAERRAAGVDEEEIALVGEEVTEEGQLSDERYEYLKSREQFVLTVSEKGYGKRSSSYDFRTSGRGGKGIRATDTSKTAEIGEQVAAFPIDEADQIMLVSDGGVLIRVPVNGIRIASRATKGVTIFSTAKDEKVVSVERISEPENDEENGVEGEEENGVDAAGTASADDPAPEGDDSGA</sequence>
<dbReference type="Gene3D" id="3.30.1360.40">
    <property type="match status" value="1"/>
</dbReference>
<comment type="miscellaneous">
    <text evidence="8">Few gyrases are as efficient as E.coli at forming negative supercoils. Not all organisms have 2 type II topoisomerases; in organisms with a single type II topoisomerase this enzyme also has to decatenate newly replicated chromosomes.</text>
</comment>